<dbReference type="GO" id="GO:0004343">
    <property type="term" value="F:glucosamine 6-phosphate N-acetyltransferase activity"/>
    <property type="evidence" value="ECO:0007669"/>
    <property type="project" value="TreeGrafter"/>
</dbReference>
<dbReference type="PROSITE" id="PS51186">
    <property type="entry name" value="GNAT"/>
    <property type="match status" value="1"/>
</dbReference>
<dbReference type="InterPro" id="IPR016181">
    <property type="entry name" value="Acyl_CoA_acyltransferase"/>
</dbReference>
<keyword evidence="3" id="KW-1185">Reference proteome</keyword>
<dbReference type="SUPFAM" id="SSF55729">
    <property type="entry name" value="Acyl-CoA N-acyltransferases (Nat)"/>
    <property type="match status" value="1"/>
</dbReference>
<evidence type="ECO:0000313" key="3">
    <source>
        <dbReference type="Proteomes" id="UP000284178"/>
    </source>
</evidence>
<dbReference type="InterPro" id="IPR039143">
    <property type="entry name" value="GNPNAT1-like"/>
</dbReference>
<name>A0A412FW47_9FIRM</name>
<dbReference type="PANTHER" id="PTHR13355">
    <property type="entry name" value="GLUCOSAMINE 6-PHOSPHATE N-ACETYLTRANSFERASE"/>
    <property type="match status" value="1"/>
</dbReference>
<comment type="caution">
    <text evidence="2">The sequence shown here is derived from an EMBL/GenBank/DDBJ whole genome shotgun (WGS) entry which is preliminary data.</text>
</comment>
<sequence length="142" mass="15856">MELHFFTGKQPGFEQAAAIRQAVFVEEQGFHNEFDETDETCLHCVISDGPQPVATCRAFAKEDGSGRWIIGRVAVSLPYRGQRQGEAVMNAMMKHLAQQGVREVELSAQCRAAGFYEKLGFISTGETHMDEYCPHVTMIKTL</sequence>
<dbReference type="EMBL" id="QRUP01000015">
    <property type="protein sequence ID" value="RGR72393.1"/>
    <property type="molecule type" value="Genomic_DNA"/>
</dbReference>
<dbReference type="Proteomes" id="UP000284178">
    <property type="component" value="Unassembled WGS sequence"/>
</dbReference>
<organism evidence="2 3">
    <name type="scientific">Holdemania filiformis</name>
    <dbReference type="NCBI Taxonomy" id="61171"/>
    <lineage>
        <taxon>Bacteria</taxon>
        <taxon>Bacillati</taxon>
        <taxon>Bacillota</taxon>
        <taxon>Erysipelotrichia</taxon>
        <taxon>Erysipelotrichales</taxon>
        <taxon>Erysipelotrichaceae</taxon>
        <taxon>Holdemania</taxon>
    </lineage>
</organism>
<dbReference type="CDD" id="cd04301">
    <property type="entry name" value="NAT_SF"/>
    <property type="match status" value="1"/>
</dbReference>
<proteinExistence type="predicted"/>
<feature type="domain" description="N-acetyltransferase" evidence="1">
    <location>
        <begin position="3"/>
        <end position="142"/>
    </location>
</feature>
<dbReference type="AlphaFoldDB" id="A0A412FW47"/>
<dbReference type="RefSeq" id="WP_006059457.1">
    <property type="nucleotide sequence ID" value="NZ_CABJCV010000015.1"/>
</dbReference>
<gene>
    <name evidence="2" type="ORF">DWY25_12115</name>
</gene>
<dbReference type="InterPro" id="IPR000182">
    <property type="entry name" value="GNAT_dom"/>
</dbReference>
<dbReference type="Pfam" id="PF00583">
    <property type="entry name" value="Acetyltransf_1"/>
    <property type="match status" value="1"/>
</dbReference>
<evidence type="ECO:0000313" key="2">
    <source>
        <dbReference type="EMBL" id="RGR72393.1"/>
    </source>
</evidence>
<evidence type="ECO:0000259" key="1">
    <source>
        <dbReference type="PROSITE" id="PS51186"/>
    </source>
</evidence>
<keyword evidence="2" id="KW-0808">Transferase</keyword>
<dbReference type="GeneID" id="83016139"/>
<accession>A0A412FW47</accession>
<dbReference type="Gene3D" id="3.40.630.30">
    <property type="match status" value="1"/>
</dbReference>
<reference evidence="2 3" key="1">
    <citation type="submission" date="2018-08" db="EMBL/GenBank/DDBJ databases">
        <title>A genome reference for cultivated species of the human gut microbiota.</title>
        <authorList>
            <person name="Zou Y."/>
            <person name="Xue W."/>
            <person name="Luo G."/>
        </authorList>
    </citation>
    <scope>NUCLEOTIDE SEQUENCE [LARGE SCALE GENOMIC DNA]</scope>
    <source>
        <strain evidence="2 3">AF24-29</strain>
    </source>
</reference>
<protein>
    <submittedName>
        <fullName evidence="2">GNAT family N-acetyltransferase</fullName>
    </submittedName>
</protein>
<dbReference type="PANTHER" id="PTHR13355:SF11">
    <property type="entry name" value="GLUCOSAMINE 6-PHOSPHATE N-ACETYLTRANSFERASE"/>
    <property type="match status" value="1"/>
</dbReference>